<dbReference type="PANTHER" id="PTHR43480:SF1">
    <property type="entry name" value="ACYL-[ACYL-CARRIER-PROTEIN]--UDP-N-ACETYLGLUCOSAMINE O-ACYLTRANSFERASE, MITOCHONDRIAL-RELATED"/>
    <property type="match status" value="1"/>
</dbReference>
<keyword evidence="3 6" id="KW-0808">Transferase</keyword>
<proteinExistence type="inferred from homology"/>
<reference evidence="8 9" key="1">
    <citation type="journal article" date="2012" name="J. Bacteriol.">
        <title>Genome Sequence of n-Alkane-Degrading Hydrocarboniphaga effusa Strain AP103T (ATCC BAA-332T).</title>
        <authorList>
            <person name="Chang H.K."/>
            <person name="Zylstra G.J."/>
            <person name="Chae J.C."/>
        </authorList>
    </citation>
    <scope>NUCLEOTIDE SEQUENCE [LARGE SCALE GENOMIC DNA]</scope>
    <source>
        <strain evidence="8 9">AP103</strain>
    </source>
</reference>
<comment type="similarity">
    <text evidence="6">Belongs to the transferase hexapeptide repeat family. LpxA subfamily.</text>
</comment>
<dbReference type="CDD" id="cd03351">
    <property type="entry name" value="LbH_UDP-GlcNAc_AT"/>
    <property type="match status" value="1"/>
</dbReference>
<keyword evidence="1 6" id="KW-0444">Lipid biosynthesis</keyword>
<dbReference type="EMBL" id="AKGD01000004">
    <property type="protein sequence ID" value="EIT68186.1"/>
    <property type="molecule type" value="Genomic_DNA"/>
</dbReference>
<name>I8HXP0_9GAMM</name>
<dbReference type="InterPro" id="IPR037157">
    <property type="entry name" value="Acetyltransf_C_sf"/>
</dbReference>
<evidence type="ECO:0000313" key="9">
    <source>
        <dbReference type="Proteomes" id="UP000003704"/>
    </source>
</evidence>
<feature type="domain" description="UDP N-acetylglucosamine O-acyltransferase C-terminal" evidence="7">
    <location>
        <begin position="187"/>
        <end position="266"/>
    </location>
</feature>
<dbReference type="PIRSF" id="PIRSF000456">
    <property type="entry name" value="UDP-GlcNAc_acltr"/>
    <property type="match status" value="1"/>
</dbReference>
<keyword evidence="2 6" id="KW-0441">Lipid A biosynthesis</keyword>
<comment type="subunit">
    <text evidence="6">Homotrimer.</text>
</comment>
<dbReference type="RefSeq" id="WP_007187556.1">
    <property type="nucleotide sequence ID" value="NZ_AKGD01000004.1"/>
</dbReference>
<dbReference type="Pfam" id="PF00132">
    <property type="entry name" value="Hexapep"/>
    <property type="match status" value="2"/>
</dbReference>
<evidence type="ECO:0000256" key="4">
    <source>
        <dbReference type="ARBA" id="ARBA00023098"/>
    </source>
</evidence>
<dbReference type="Gene3D" id="1.20.1180.10">
    <property type="entry name" value="Udp N-acetylglucosamine O-acyltransferase, C-terminal domain"/>
    <property type="match status" value="1"/>
</dbReference>
<comment type="catalytic activity">
    <reaction evidence="6">
        <text>a (3R)-hydroxyacyl-[ACP] + UDP-N-acetyl-alpha-D-glucosamine = a UDP-3-O-[(3R)-3-hydroxyacyl]-N-acetyl-alpha-D-glucosamine + holo-[ACP]</text>
        <dbReference type="Rhea" id="RHEA:67812"/>
        <dbReference type="Rhea" id="RHEA-COMP:9685"/>
        <dbReference type="Rhea" id="RHEA-COMP:9945"/>
        <dbReference type="ChEBI" id="CHEBI:57705"/>
        <dbReference type="ChEBI" id="CHEBI:64479"/>
        <dbReference type="ChEBI" id="CHEBI:78827"/>
        <dbReference type="ChEBI" id="CHEBI:173225"/>
        <dbReference type="EC" id="2.3.1.129"/>
    </reaction>
</comment>
<keyword evidence="4 6" id="KW-0443">Lipid metabolism</keyword>
<dbReference type="InterPro" id="IPR011004">
    <property type="entry name" value="Trimer_LpxA-like_sf"/>
</dbReference>
<dbReference type="NCBIfam" id="TIGR01852">
    <property type="entry name" value="lipid_A_lpxA"/>
    <property type="match status" value="1"/>
</dbReference>
<dbReference type="PANTHER" id="PTHR43480">
    <property type="entry name" value="ACYL-[ACYL-CARRIER-PROTEIN]--UDP-N-ACETYLGLUCOSAMINE O-ACYLTRANSFERASE"/>
    <property type="match status" value="1"/>
</dbReference>
<dbReference type="NCBIfam" id="NF003657">
    <property type="entry name" value="PRK05289.1"/>
    <property type="match status" value="1"/>
</dbReference>
<dbReference type="AlphaFoldDB" id="I8HXP0"/>
<evidence type="ECO:0000259" key="7">
    <source>
        <dbReference type="Pfam" id="PF13720"/>
    </source>
</evidence>
<dbReference type="GO" id="GO:0009245">
    <property type="term" value="P:lipid A biosynthetic process"/>
    <property type="evidence" value="ECO:0007669"/>
    <property type="project" value="UniProtKB-UniRule"/>
</dbReference>
<evidence type="ECO:0000313" key="8">
    <source>
        <dbReference type="EMBL" id="EIT68186.1"/>
    </source>
</evidence>
<dbReference type="InterPro" id="IPR029098">
    <property type="entry name" value="Acetyltransf_C"/>
</dbReference>
<comment type="pathway">
    <text evidence="6">Glycolipid biosynthesis; lipid IV(A) biosynthesis; lipid IV(A) from (3R)-3-hydroxytetradecanoyl-[acyl-carrier-protein] and UDP-N-acetyl-alpha-D-glucosamine: step 1/6.</text>
</comment>
<evidence type="ECO:0000256" key="1">
    <source>
        <dbReference type="ARBA" id="ARBA00022516"/>
    </source>
</evidence>
<comment type="caution">
    <text evidence="8">The sequence shown here is derived from an EMBL/GenBank/DDBJ whole genome shotgun (WGS) entry which is preliminary data.</text>
</comment>
<evidence type="ECO:0000256" key="2">
    <source>
        <dbReference type="ARBA" id="ARBA00022556"/>
    </source>
</evidence>
<dbReference type="InterPro" id="IPR001451">
    <property type="entry name" value="Hexapep"/>
</dbReference>
<dbReference type="PATRIC" id="fig|1172194.4.peg.4481"/>
<dbReference type="GO" id="GO:0008780">
    <property type="term" value="F:acyl-[acyl-carrier-protein]-UDP-N-acetylglucosamine O-acyltransferase activity"/>
    <property type="evidence" value="ECO:0007669"/>
    <property type="project" value="UniProtKB-UniRule"/>
</dbReference>
<dbReference type="Gene3D" id="2.160.10.10">
    <property type="entry name" value="Hexapeptide repeat proteins"/>
    <property type="match status" value="1"/>
</dbReference>
<comment type="subcellular location">
    <subcellularLocation>
        <location evidence="6">Cytoplasm</location>
    </subcellularLocation>
</comment>
<dbReference type="EC" id="2.3.1.129" evidence="6"/>
<evidence type="ECO:0000256" key="3">
    <source>
        <dbReference type="ARBA" id="ARBA00022679"/>
    </source>
</evidence>
<evidence type="ECO:0000256" key="5">
    <source>
        <dbReference type="ARBA" id="ARBA00023315"/>
    </source>
</evidence>
<dbReference type="InterPro" id="IPR010137">
    <property type="entry name" value="Lipid_A_LpxA"/>
</dbReference>
<protein>
    <recommendedName>
        <fullName evidence="6">Acyl-[acyl-carrier-protein]--UDP-N-acetylglucosamine O-acyltransferase</fullName>
        <shortName evidence="6">UDP-N-acetylglucosamine acyltransferase</shortName>
        <ecNumber evidence="6">2.3.1.129</ecNumber>
    </recommendedName>
</protein>
<dbReference type="OrthoDB" id="9807278at2"/>
<sequence length="270" mass="29388">MSISSTEPKLHPTAIISPKAQLHESVRVGPYSVIGEGVTIGEGSWIGPHVVLSGPMTIGRDNQIFQFASIGEISQDKTARQDDPTSVVIGDGNIIREYVSIQRGTMKEFDTKRGETRVGSRNLIMNYCHIAHDCVIGSDTIFANNASLAGHVEIQDWVILGGYTLVYQFCRIGAHAFTAFSAGVAGDIPPYVMVQGNPAEPRTINKEGLRRRNFAPEAIAEIDAAYKLIYRSGKVMADVKTELAEMAKTSSHARLMLDFILSGKRPLARG</sequence>
<dbReference type="GO" id="GO:0005737">
    <property type="term" value="C:cytoplasm"/>
    <property type="evidence" value="ECO:0007669"/>
    <property type="project" value="UniProtKB-SubCell"/>
</dbReference>
<organism evidence="8 9">
    <name type="scientific">Hydrocarboniphaga effusa AP103</name>
    <dbReference type="NCBI Taxonomy" id="1172194"/>
    <lineage>
        <taxon>Bacteria</taxon>
        <taxon>Pseudomonadati</taxon>
        <taxon>Pseudomonadota</taxon>
        <taxon>Gammaproteobacteria</taxon>
        <taxon>Nevskiales</taxon>
        <taxon>Nevskiaceae</taxon>
        <taxon>Hydrocarboniphaga</taxon>
    </lineage>
</organism>
<dbReference type="GO" id="GO:0016020">
    <property type="term" value="C:membrane"/>
    <property type="evidence" value="ECO:0007669"/>
    <property type="project" value="GOC"/>
</dbReference>
<dbReference type="STRING" id="1172194.WQQ_46210"/>
<keyword evidence="5 6" id="KW-0012">Acyltransferase</keyword>
<dbReference type="UniPathway" id="UPA00359">
    <property type="reaction ID" value="UER00477"/>
</dbReference>
<dbReference type="Proteomes" id="UP000003704">
    <property type="component" value="Unassembled WGS sequence"/>
</dbReference>
<comment type="function">
    <text evidence="6">Involved in the biosynthesis of lipid A, a phosphorylated glycolipid that anchors the lipopolysaccharide to the outer membrane of the cell.</text>
</comment>
<gene>
    <name evidence="6" type="primary">lpxA</name>
    <name evidence="8" type="ORF">WQQ_46210</name>
</gene>
<evidence type="ECO:0000256" key="6">
    <source>
        <dbReference type="HAMAP-Rule" id="MF_00387"/>
    </source>
</evidence>
<keyword evidence="9" id="KW-1185">Reference proteome</keyword>
<dbReference type="SUPFAM" id="SSF51161">
    <property type="entry name" value="Trimeric LpxA-like enzymes"/>
    <property type="match status" value="1"/>
</dbReference>
<accession>I8HXP0</accession>
<dbReference type="HAMAP" id="MF_00387">
    <property type="entry name" value="LpxA"/>
    <property type="match status" value="1"/>
</dbReference>
<keyword evidence="6" id="KW-0677">Repeat</keyword>
<dbReference type="Pfam" id="PF13720">
    <property type="entry name" value="Acetyltransf_11"/>
    <property type="match status" value="1"/>
</dbReference>
<keyword evidence="6" id="KW-0963">Cytoplasm</keyword>